<accession>A0A6G2DXF7</accession>
<evidence type="ECO:0000313" key="2">
    <source>
        <dbReference type="EMBL" id="MTW25940.1"/>
    </source>
</evidence>
<organism evidence="2 3">
    <name type="scientific">Streptococcus pneumoniae</name>
    <dbReference type="NCBI Taxonomy" id="1313"/>
    <lineage>
        <taxon>Bacteria</taxon>
        <taxon>Bacillati</taxon>
        <taxon>Bacillota</taxon>
        <taxon>Bacilli</taxon>
        <taxon>Lactobacillales</taxon>
        <taxon>Streptococcaceae</taxon>
        <taxon>Streptococcus</taxon>
    </lineage>
</organism>
<sequence>PRYVLEVAFVAAIAALVAVAFIQGRGGEAFGSLALLAMAGFRVLPSMAALMATTNEIRTSWPAFERTTAELAAAQPVLH</sequence>
<evidence type="ECO:0000256" key="1">
    <source>
        <dbReference type="SAM" id="Phobius"/>
    </source>
</evidence>
<keyword evidence="1" id="KW-1133">Transmembrane helix</keyword>
<gene>
    <name evidence="2" type="ORF">GM537_14280</name>
</gene>
<keyword evidence="1" id="KW-0472">Membrane</keyword>
<keyword evidence="2" id="KW-0067">ATP-binding</keyword>
<reference evidence="2 3" key="1">
    <citation type="submission" date="2019-11" db="EMBL/GenBank/DDBJ databases">
        <title>Growth characteristics of pneumococcus vary with the chemical composition of the capsule and with environmental conditions.</title>
        <authorList>
            <person name="Tothpal A."/>
            <person name="Desobry K."/>
            <person name="Joshi S."/>
            <person name="Wyllie A.L."/>
            <person name="Weinberger D.M."/>
        </authorList>
    </citation>
    <scope>NUCLEOTIDE SEQUENCE [LARGE SCALE GENOMIC DNA]</scope>
    <source>
        <strain evidence="3">pnumococcus23A</strain>
    </source>
</reference>
<comment type="caution">
    <text evidence="2">The sequence shown here is derived from an EMBL/GenBank/DDBJ whole genome shotgun (WGS) entry which is preliminary data.</text>
</comment>
<dbReference type="AlphaFoldDB" id="A0A6G2DXF7"/>
<keyword evidence="1" id="KW-0812">Transmembrane</keyword>
<feature type="non-terminal residue" evidence="2">
    <location>
        <position position="79"/>
    </location>
</feature>
<evidence type="ECO:0000313" key="3">
    <source>
        <dbReference type="Proteomes" id="UP000490982"/>
    </source>
</evidence>
<feature type="transmembrane region" description="Helical" evidence="1">
    <location>
        <begin position="30"/>
        <end position="52"/>
    </location>
</feature>
<feature type="transmembrane region" description="Helical" evidence="1">
    <location>
        <begin position="7"/>
        <end position="24"/>
    </location>
</feature>
<keyword evidence="2" id="KW-0547">Nucleotide-binding</keyword>
<dbReference type="Proteomes" id="UP000490982">
    <property type="component" value="Unassembled WGS sequence"/>
</dbReference>
<proteinExistence type="predicted"/>
<protein>
    <submittedName>
        <fullName evidence="2">ABC transporter ATP-binding protein</fullName>
    </submittedName>
</protein>
<dbReference type="EMBL" id="WNHS01000935">
    <property type="protein sequence ID" value="MTW25940.1"/>
    <property type="molecule type" value="Genomic_DNA"/>
</dbReference>
<feature type="non-terminal residue" evidence="2">
    <location>
        <position position="1"/>
    </location>
</feature>
<dbReference type="GO" id="GO:0005524">
    <property type="term" value="F:ATP binding"/>
    <property type="evidence" value="ECO:0007669"/>
    <property type="project" value="UniProtKB-KW"/>
</dbReference>
<dbReference type="RefSeq" id="WP_230690838.1">
    <property type="nucleotide sequence ID" value="NZ_WNHS01000935.1"/>
</dbReference>
<name>A0A6G2DXF7_STREE</name>